<protein>
    <submittedName>
        <fullName evidence="1">GPO family capsid scaffolding protein</fullName>
    </submittedName>
</protein>
<sequence length="271" mass="29924">MAKSTFFRAAVEGATSDGRSISRQHIIEMAESYNPSYRGARANLEHIKSLLPDSPFRAYGDIVAAKYEEISAGPLKGKIALLVQVDATEELVKLRENRQKVYTSIEYLPKFADTGKAYLTGIAFTDNPASLGAEMLTFCANSQHNPLASRKSQAEALFSAAEEITLEFETEQKPALFNTVKALFGKKHLSDDARFMDIHQAVSLIANHQQQLTEKLADLMALKNTVTALQTEQHTTQHSLTALNTQLLRADQRFTPRPVTTGANPTHLTDC</sequence>
<proteinExistence type="predicted"/>
<evidence type="ECO:0000313" key="1">
    <source>
        <dbReference type="EMBL" id="AWK13483.1"/>
    </source>
</evidence>
<dbReference type="Pfam" id="PF05929">
    <property type="entry name" value="Phage_GPO"/>
    <property type="match status" value="1"/>
</dbReference>
<organism evidence="1 2">
    <name type="scientific">Candidatus Fukatsuia symbiotica</name>
    <dbReference type="NCBI Taxonomy" id="1878942"/>
    <lineage>
        <taxon>Bacteria</taxon>
        <taxon>Pseudomonadati</taxon>
        <taxon>Pseudomonadota</taxon>
        <taxon>Gammaproteobacteria</taxon>
        <taxon>Enterobacterales</taxon>
        <taxon>Yersiniaceae</taxon>
        <taxon>Candidatus Fukatsuia</taxon>
    </lineage>
</organism>
<dbReference type="RefSeq" id="WP_119797048.1">
    <property type="nucleotide sequence ID" value="NZ_CP021659.1"/>
</dbReference>
<dbReference type="InterPro" id="IPR009228">
    <property type="entry name" value="Capsid_scaffold_GpO"/>
</dbReference>
<name>A0A2U8I2Z4_9GAMM</name>
<keyword evidence="2" id="KW-1185">Reference proteome</keyword>
<dbReference type="Proteomes" id="UP000261875">
    <property type="component" value="Chromosome"/>
</dbReference>
<dbReference type="OrthoDB" id="5625143at2"/>
<evidence type="ECO:0000313" key="2">
    <source>
        <dbReference type="Proteomes" id="UP000261875"/>
    </source>
</evidence>
<dbReference type="AlphaFoldDB" id="A0A2U8I2Z4"/>
<dbReference type="KEGG" id="fsm:CCS41_01580"/>
<reference evidence="1 2" key="1">
    <citation type="submission" date="2017-05" db="EMBL/GenBank/DDBJ databases">
        <title>Genome sequence of Candidatus Fukatsuia symbiotica and Candidatus Hamiltonella defensa from Acyrthosiphon pisum strain 5D.</title>
        <authorList>
            <person name="Patel V.A."/>
            <person name="Chevignon G."/>
            <person name="Russell J.A."/>
            <person name="Oliver K.M."/>
        </authorList>
    </citation>
    <scope>NUCLEOTIDE SEQUENCE [LARGE SCALE GENOMIC DNA]</scope>
    <source>
        <strain evidence="1 2">5D</strain>
    </source>
</reference>
<dbReference type="EMBL" id="CP021659">
    <property type="protein sequence ID" value="AWK13483.1"/>
    <property type="molecule type" value="Genomic_DNA"/>
</dbReference>
<gene>
    <name evidence="1" type="ORF">CCS41_01580</name>
</gene>
<accession>A0A2U8I2Z4</accession>